<dbReference type="EMBL" id="JARIHO010000103">
    <property type="protein sequence ID" value="KAJ7303750.1"/>
    <property type="molecule type" value="Genomic_DNA"/>
</dbReference>
<evidence type="ECO:0000313" key="1">
    <source>
        <dbReference type="EMBL" id="KAJ7303750.1"/>
    </source>
</evidence>
<proteinExistence type="predicted"/>
<name>A0AAD6Z2K0_9AGAR</name>
<gene>
    <name evidence="1" type="ORF">DFH08DRAFT_721936</name>
</gene>
<organism evidence="1 2">
    <name type="scientific">Mycena albidolilacea</name>
    <dbReference type="NCBI Taxonomy" id="1033008"/>
    <lineage>
        <taxon>Eukaryota</taxon>
        <taxon>Fungi</taxon>
        <taxon>Dikarya</taxon>
        <taxon>Basidiomycota</taxon>
        <taxon>Agaricomycotina</taxon>
        <taxon>Agaricomycetes</taxon>
        <taxon>Agaricomycetidae</taxon>
        <taxon>Agaricales</taxon>
        <taxon>Marasmiineae</taxon>
        <taxon>Mycenaceae</taxon>
        <taxon>Mycena</taxon>
    </lineage>
</organism>
<sequence>MNDTWQILPIASTRLTWGERRGDRIHSCRNCGVVLLTGESPGFCCGPKGSRFKDVKALPALPPEYETFIHDPRISQSSRILNLVLSFASLETTHPFPEMSGPPSFVAIQGRVYHRVRPSHENSAVRWLLYDGFMEALPPHAAWASTIPAEWIDSLKMALVRVNPLAAGLKHLGSLAADGIRNVELQLEDTGTAEIAAVMSYGNTTPSEIKAR</sequence>
<evidence type="ECO:0000313" key="2">
    <source>
        <dbReference type="Proteomes" id="UP001218218"/>
    </source>
</evidence>
<reference evidence="1" key="1">
    <citation type="submission" date="2023-03" db="EMBL/GenBank/DDBJ databases">
        <title>Massive genome expansion in bonnet fungi (Mycena s.s.) driven by repeated elements and novel gene families across ecological guilds.</title>
        <authorList>
            <consortium name="Lawrence Berkeley National Laboratory"/>
            <person name="Harder C.B."/>
            <person name="Miyauchi S."/>
            <person name="Viragh M."/>
            <person name="Kuo A."/>
            <person name="Thoen E."/>
            <person name="Andreopoulos B."/>
            <person name="Lu D."/>
            <person name="Skrede I."/>
            <person name="Drula E."/>
            <person name="Henrissat B."/>
            <person name="Morin E."/>
            <person name="Kohler A."/>
            <person name="Barry K."/>
            <person name="LaButti K."/>
            <person name="Morin E."/>
            <person name="Salamov A."/>
            <person name="Lipzen A."/>
            <person name="Mereny Z."/>
            <person name="Hegedus B."/>
            <person name="Baldrian P."/>
            <person name="Stursova M."/>
            <person name="Weitz H."/>
            <person name="Taylor A."/>
            <person name="Grigoriev I.V."/>
            <person name="Nagy L.G."/>
            <person name="Martin F."/>
            <person name="Kauserud H."/>
        </authorList>
    </citation>
    <scope>NUCLEOTIDE SEQUENCE</scope>
    <source>
        <strain evidence="1">CBHHK002</strain>
    </source>
</reference>
<keyword evidence="2" id="KW-1185">Reference proteome</keyword>
<feature type="non-terminal residue" evidence="1">
    <location>
        <position position="212"/>
    </location>
</feature>
<accession>A0AAD6Z2K0</accession>
<dbReference type="Proteomes" id="UP001218218">
    <property type="component" value="Unassembled WGS sequence"/>
</dbReference>
<comment type="caution">
    <text evidence="1">The sequence shown here is derived from an EMBL/GenBank/DDBJ whole genome shotgun (WGS) entry which is preliminary data.</text>
</comment>
<dbReference type="AlphaFoldDB" id="A0AAD6Z2K0"/>
<protein>
    <submittedName>
        <fullName evidence="1">Uncharacterized protein</fullName>
    </submittedName>
</protein>